<accession>A0A244CTC5</accession>
<comment type="caution">
    <text evidence="1">The sequence shown here is derived from an EMBL/GenBank/DDBJ whole genome shotgun (WGS) entry which is preliminary data.</text>
</comment>
<dbReference type="InterPro" id="IPR021445">
    <property type="entry name" value="DUF3095"/>
</dbReference>
<proteinExistence type="predicted"/>
<dbReference type="OrthoDB" id="5342145at2"/>
<sequence>MHLASGSELFIVCIGVTHLIIGPIVQDTDHFYQQLTGFSNFENLTDTRYYQPLPDNWSVVVTDVEGSTHAIEQGRYKEVNAVGVASIVALLNNLKPLSVPYVFGGDGATLCFPDSCIQQVTQALCAAKELARTQFGLTLRTGLVPIGTLRAMNADVLVAKYQPHSSFQQAMFSAEGLGTAEKLIKDSTDNNPYLIDGDAPDNHSLFEGFECRWNEVPTPHQENISLLIQVTDKHADQNQLYKEIIAHIRRIYISEQHYHPLRENSLSLTHSFKLLSIESRIRNRLANGWQKISYLLKLQYLRLIGIYVMKNNVITDATDWGAYKHRLVINSDFQKFDETLRMIISGTHQQGEQLKSLLLEYQNNHQIAFGLHQSHASLITCMVNDYDKDHIHFVDGANGGYALAALQLKQQLKKMKAT</sequence>
<keyword evidence="2" id="KW-1185">Reference proteome</keyword>
<organism evidence="1 2">
    <name type="scientific">Pseudoalteromonas ulvae</name>
    <dbReference type="NCBI Taxonomy" id="107327"/>
    <lineage>
        <taxon>Bacteria</taxon>
        <taxon>Pseudomonadati</taxon>
        <taxon>Pseudomonadota</taxon>
        <taxon>Gammaproteobacteria</taxon>
        <taxon>Alteromonadales</taxon>
        <taxon>Pseudoalteromonadaceae</taxon>
        <taxon>Pseudoalteromonas</taxon>
    </lineage>
</organism>
<reference evidence="1 2" key="1">
    <citation type="submission" date="2017-02" db="EMBL/GenBank/DDBJ databases">
        <title>Pseudoalteromonas ulvae TC14 Genome.</title>
        <authorList>
            <person name="Molmeret M."/>
        </authorList>
    </citation>
    <scope>NUCLEOTIDE SEQUENCE [LARGE SCALE GENOMIC DNA]</scope>
    <source>
        <strain evidence="1">TC14</strain>
    </source>
</reference>
<gene>
    <name evidence="1" type="ORF">B1199_09125</name>
</gene>
<name>A0A244CTC5_PSEDV</name>
<protein>
    <recommendedName>
        <fullName evidence="3">Adenylate cyclase</fullName>
    </recommendedName>
</protein>
<dbReference type="EMBL" id="MWPV01000002">
    <property type="protein sequence ID" value="OUL58479.1"/>
    <property type="molecule type" value="Genomic_DNA"/>
</dbReference>
<dbReference type="Pfam" id="PF11294">
    <property type="entry name" value="DUF3095"/>
    <property type="match status" value="1"/>
</dbReference>
<dbReference type="Proteomes" id="UP000194841">
    <property type="component" value="Unassembled WGS sequence"/>
</dbReference>
<dbReference type="AlphaFoldDB" id="A0A244CTC5"/>
<evidence type="ECO:0000313" key="1">
    <source>
        <dbReference type="EMBL" id="OUL58479.1"/>
    </source>
</evidence>
<evidence type="ECO:0008006" key="3">
    <source>
        <dbReference type="Google" id="ProtNLM"/>
    </source>
</evidence>
<evidence type="ECO:0000313" key="2">
    <source>
        <dbReference type="Proteomes" id="UP000194841"/>
    </source>
</evidence>